<keyword evidence="3" id="KW-1185">Reference proteome</keyword>
<accession>Q3A3E8</accession>
<evidence type="ECO:0000259" key="1">
    <source>
        <dbReference type="Pfam" id="PF05157"/>
    </source>
</evidence>
<dbReference type="Gene3D" id="3.30.300.160">
    <property type="entry name" value="Type II secretion system, protein E, N-terminal domain"/>
    <property type="match status" value="1"/>
</dbReference>
<organism evidence="2 3">
    <name type="scientific">Syntrophotalea carbinolica (strain DSM 2380 / NBRC 103641 / GraBd1)</name>
    <name type="common">Pelobacter carbinolicus</name>
    <dbReference type="NCBI Taxonomy" id="338963"/>
    <lineage>
        <taxon>Bacteria</taxon>
        <taxon>Pseudomonadati</taxon>
        <taxon>Thermodesulfobacteriota</taxon>
        <taxon>Desulfuromonadia</taxon>
        <taxon>Desulfuromonadales</taxon>
        <taxon>Syntrophotaleaceae</taxon>
        <taxon>Syntrophotalea</taxon>
    </lineage>
</organism>
<dbReference type="KEGG" id="pca:Pcar_1868"/>
<proteinExistence type="predicted"/>
<gene>
    <name evidence="2" type="ordered locus">Pcar_1868</name>
</gene>
<dbReference type="EMBL" id="CP000142">
    <property type="protein sequence ID" value="ABA89109.1"/>
    <property type="molecule type" value="Genomic_DNA"/>
</dbReference>
<reference evidence="3" key="1">
    <citation type="submission" date="2005-10" db="EMBL/GenBank/DDBJ databases">
        <title>Complete sequence of Pelobacter carbinolicus DSM 2380.</title>
        <authorList>
            <person name="Copeland A."/>
            <person name="Lucas S."/>
            <person name="Lapidus A."/>
            <person name="Barry K."/>
            <person name="Detter J.C."/>
            <person name="Glavina T."/>
            <person name="Hammon N."/>
            <person name="Israni S."/>
            <person name="Pitluck S."/>
            <person name="Chertkov O."/>
            <person name="Schmutz J."/>
            <person name="Larimer F."/>
            <person name="Land M."/>
            <person name="Kyrpides N."/>
            <person name="Ivanova N."/>
            <person name="Richardson P."/>
        </authorList>
    </citation>
    <scope>NUCLEOTIDE SEQUENCE [LARGE SCALE GENOMIC DNA]</scope>
    <source>
        <strain evidence="3">DSM 2380 / NBRC 103641 / GraBd1</strain>
    </source>
</reference>
<dbReference type="InterPro" id="IPR007831">
    <property type="entry name" value="T2SS_GspE_N"/>
</dbReference>
<dbReference type="eggNOG" id="COG2804">
    <property type="taxonomic scope" value="Bacteria"/>
</dbReference>
<dbReference type="SUPFAM" id="SSF160246">
    <property type="entry name" value="EspE N-terminal domain-like"/>
    <property type="match status" value="1"/>
</dbReference>
<dbReference type="Pfam" id="PF05157">
    <property type="entry name" value="MshEN"/>
    <property type="match status" value="1"/>
</dbReference>
<dbReference type="Proteomes" id="UP000002534">
    <property type="component" value="Chromosome"/>
</dbReference>
<dbReference type="HOGENOM" id="CLU_1371079_0_0_7"/>
<reference evidence="2 3" key="2">
    <citation type="journal article" date="2012" name="BMC Genomics">
        <title>The genome of Pelobacter carbinolicus reveals surprising metabolic capabilities and physiological features.</title>
        <authorList>
            <person name="Aklujkar M."/>
            <person name="Haveman S.A."/>
            <person name="Didonato R.Jr."/>
            <person name="Chertkov O."/>
            <person name="Han C.S."/>
            <person name="Land M.L."/>
            <person name="Brown P."/>
            <person name="Lovley D.R."/>
        </authorList>
    </citation>
    <scope>NUCLEOTIDE SEQUENCE [LARGE SCALE GENOMIC DNA]</scope>
    <source>
        <strain evidence="3">DSM 2380 / NBRC 103641 / GraBd1</strain>
    </source>
</reference>
<sequence length="199" mass="21936">MNHSKLKLGELLLDAGLVSERELKAALCYQKNQRCLLGASLVKLGFLSDDNLLDFLEHSLQLERVDLDGFLPVPEVLAYVPEDRALAFTVFPIERCQGHGGPALRMAMADPCNLTAIDALEFMTGLNVQPVLASEQSIHAAIQRCYVNNPAPDPCAEVTLDSKTSETTMVSVEKFNKLVELLQAKGLLSLDEVRMLERI</sequence>
<dbReference type="InterPro" id="IPR037257">
    <property type="entry name" value="T2SS_E_N_sf"/>
</dbReference>
<dbReference type="RefSeq" id="WP_011341612.1">
    <property type="nucleotide sequence ID" value="NC_007498.2"/>
</dbReference>
<dbReference type="AlphaFoldDB" id="Q3A3E8"/>
<evidence type="ECO:0000313" key="2">
    <source>
        <dbReference type="EMBL" id="ABA89109.1"/>
    </source>
</evidence>
<feature type="domain" description="Type II secretion system protein GspE N-terminal" evidence="1">
    <location>
        <begin position="60"/>
        <end position="146"/>
    </location>
</feature>
<name>Q3A3E8_SYNC1</name>
<evidence type="ECO:0000313" key="3">
    <source>
        <dbReference type="Proteomes" id="UP000002534"/>
    </source>
</evidence>
<protein>
    <submittedName>
        <fullName evidence="2">Type II secretion system protein, putative</fullName>
    </submittedName>
</protein>
<dbReference type="STRING" id="338963.Pcar_1868"/>
<dbReference type="OrthoDB" id="5519672at2"/>